<dbReference type="GO" id="GO:0016829">
    <property type="term" value="F:lyase activity"/>
    <property type="evidence" value="ECO:0007669"/>
    <property type="project" value="UniProtKB-KW"/>
</dbReference>
<dbReference type="Gene3D" id="3.40.50.11310">
    <property type="entry name" value="Bacterial phosphonate metabolism protein PhnH"/>
    <property type="match status" value="1"/>
</dbReference>
<dbReference type="PIRSF" id="PIRSF020680">
    <property type="entry name" value="PhnH"/>
    <property type="match status" value="1"/>
</dbReference>
<accession>A0ABV6LRT3</accession>
<keyword evidence="1" id="KW-0456">Lyase</keyword>
<dbReference type="InterPro" id="IPR038058">
    <property type="entry name" value="PhnH-like_sp"/>
</dbReference>
<gene>
    <name evidence="1" type="primary">phnH</name>
    <name evidence="1" type="ORF">ACFFGV_16160</name>
</gene>
<organism evidence="1 2">
    <name type="scientific">Pontibacillus salicampi</name>
    <dbReference type="NCBI Taxonomy" id="1449801"/>
    <lineage>
        <taxon>Bacteria</taxon>
        <taxon>Bacillati</taxon>
        <taxon>Bacillota</taxon>
        <taxon>Bacilli</taxon>
        <taxon>Bacillales</taxon>
        <taxon>Bacillaceae</taxon>
        <taxon>Pontibacillus</taxon>
    </lineage>
</organism>
<dbReference type="SUPFAM" id="SSF159709">
    <property type="entry name" value="PhnH-like"/>
    <property type="match status" value="1"/>
</dbReference>
<comment type="caution">
    <text evidence="1">The sequence shown here is derived from an EMBL/GenBank/DDBJ whole genome shotgun (WGS) entry which is preliminary data.</text>
</comment>
<evidence type="ECO:0000313" key="1">
    <source>
        <dbReference type="EMBL" id="MFC0525115.1"/>
    </source>
</evidence>
<dbReference type="Pfam" id="PF05845">
    <property type="entry name" value="PhnH"/>
    <property type="match status" value="1"/>
</dbReference>
<dbReference type="NCBIfam" id="TIGR03292">
    <property type="entry name" value="PhnH_redo"/>
    <property type="match status" value="1"/>
</dbReference>
<dbReference type="EMBL" id="JBHLTP010000013">
    <property type="protein sequence ID" value="MFC0525115.1"/>
    <property type="molecule type" value="Genomic_DNA"/>
</dbReference>
<sequence>MTKMTKAGFDSVHDTQHIFRELVEATSRPGTIAELTSYVEGLSPSVTFSKPMIGLALTLLDQEVTFHVQAENVKRIQEYIHWHTFSQAMEESEADYVFVSILESSRIASFMKHLKRGTLYQPHQSATLFIQVKDFKDGADADKFILSGPGIKDSTSIVVNGLDEEWIDARNEAVQEYPLGIDVCLVSEQGELVALPRTTKIERG</sequence>
<keyword evidence="2" id="KW-1185">Reference proteome</keyword>
<protein>
    <submittedName>
        <fullName evidence="1">Phosphonate C-P lyase system protein PhnH</fullName>
    </submittedName>
</protein>
<dbReference type="RefSeq" id="WP_377349946.1">
    <property type="nucleotide sequence ID" value="NZ_JBHLTP010000013.1"/>
</dbReference>
<dbReference type="InterPro" id="IPR008772">
    <property type="entry name" value="Phosphonate_metab_PhnH"/>
</dbReference>
<dbReference type="Proteomes" id="UP001589836">
    <property type="component" value="Unassembled WGS sequence"/>
</dbReference>
<reference evidence="1 2" key="1">
    <citation type="submission" date="2024-09" db="EMBL/GenBank/DDBJ databases">
        <authorList>
            <person name="Sun Q."/>
            <person name="Mori K."/>
        </authorList>
    </citation>
    <scope>NUCLEOTIDE SEQUENCE [LARGE SCALE GENOMIC DNA]</scope>
    <source>
        <strain evidence="1 2">NCAIM B.02529</strain>
    </source>
</reference>
<name>A0ABV6LRT3_9BACI</name>
<evidence type="ECO:0000313" key="2">
    <source>
        <dbReference type="Proteomes" id="UP001589836"/>
    </source>
</evidence>
<proteinExistence type="predicted"/>